<keyword evidence="2" id="KW-0560">Oxidoreductase</keyword>
<organism evidence="3 4">
    <name type="scientific">Nocardia brasiliensis (strain ATCC 700358 / HUJEG-1)</name>
    <dbReference type="NCBI Taxonomy" id="1133849"/>
    <lineage>
        <taxon>Bacteria</taxon>
        <taxon>Bacillati</taxon>
        <taxon>Actinomycetota</taxon>
        <taxon>Actinomycetes</taxon>
        <taxon>Mycobacteriales</taxon>
        <taxon>Nocardiaceae</taxon>
        <taxon>Nocardia</taxon>
    </lineage>
</organism>
<gene>
    <name evidence="3" type="ORF">O3I_025255</name>
</gene>
<dbReference type="CDD" id="cd05233">
    <property type="entry name" value="SDR_c"/>
    <property type="match status" value="1"/>
</dbReference>
<reference evidence="3 4" key="1">
    <citation type="journal article" date="2012" name="J. Bacteriol.">
        <title>Complete genome sequence of Nocardia brasiliensis HUJEG-1.</title>
        <authorList>
            <person name="Vera-Cabrera L."/>
            <person name="Ortiz-Lopez R."/>
            <person name="Elizondo-Gonzalez R."/>
            <person name="Perez-Maya A.A."/>
            <person name="Ocampo-Candiani J."/>
        </authorList>
    </citation>
    <scope>NUCLEOTIDE SEQUENCE [LARGE SCALE GENOMIC DNA]</scope>
    <source>
        <strain evidence="4">ATCC 700358</strain>
    </source>
</reference>
<name>K0EZU2_NOCB7</name>
<dbReference type="AlphaFoldDB" id="K0EZU2"/>
<dbReference type="EMBL" id="CP003876">
    <property type="protein sequence ID" value="AFU03002.1"/>
    <property type="molecule type" value="Genomic_DNA"/>
</dbReference>
<dbReference type="PANTHER" id="PTHR43639:SF1">
    <property type="entry name" value="SHORT-CHAIN DEHYDROGENASE_REDUCTASE FAMILY PROTEIN"/>
    <property type="match status" value="1"/>
</dbReference>
<proteinExistence type="inferred from homology"/>
<dbReference type="KEGG" id="nbr:O3I_025255"/>
<dbReference type="GO" id="GO:0016491">
    <property type="term" value="F:oxidoreductase activity"/>
    <property type="evidence" value="ECO:0007669"/>
    <property type="project" value="UniProtKB-KW"/>
</dbReference>
<dbReference type="RefSeq" id="WP_014985857.1">
    <property type="nucleotide sequence ID" value="NC_018681.1"/>
</dbReference>
<evidence type="ECO:0000313" key="4">
    <source>
        <dbReference type="Proteomes" id="UP000006304"/>
    </source>
</evidence>
<dbReference type="STRING" id="1133849.O3I_025255"/>
<evidence type="ECO:0000313" key="3">
    <source>
        <dbReference type="EMBL" id="AFU03002.1"/>
    </source>
</evidence>
<protein>
    <submittedName>
        <fullName evidence="3">Short-chain dehydrogenase</fullName>
    </submittedName>
</protein>
<dbReference type="HOGENOM" id="CLU_010194_1_3_11"/>
<sequence length="235" mass="24199">MVAGSAGGIGREAALRLAEDGYSVLACGDDGTGVAETCKLIEWSGGRAVDLVADFGDPVATARLIGEMTRLLSGAPVQVLVNNAGEVDYGSTEDVFDTVFNLNVRVPFLLAGALAPSMAARRVGAIVNVGGFGARVGLPDNGWARAARAALVELTRSWSAEYGPSGVRVNFVDPGDLFAPPRELRPGEVAQGDSGPSEVAEAIRFLVSCRAAHVHGALLTMNGKVGVAERCLPPA</sequence>
<dbReference type="eggNOG" id="COG1028">
    <property type="taxonomic scope" value="Bacteria"/>
</dbReference>
<accession>K0EZU2</accession>
<dbReference type="Gene3D" id="3.40.50.720">
    <property type="entry name" value="NAD(P)-binding Rossmann-like Domain"/>
    <property type="match status" value="1"/>
</dbReference>
<comment type="similarity">
    <text evidence="1">Belongs to the short-chain dehydrogenases/reductases (SDR) family.</text>
</comment>
<dbReference type="PANTHER" id="PTHR43639">
    <property type="entry name" value="OXIDOREDUCTASE, SHORT-CHAIN DEHYDROGENASE/REDUCTASE FAMILY (AFU_ORTHOLOGUE AFUA_5G02870)"/>
    <property type="match status" value="1"/>
</dbReference>
<dbReference type="Pfam" id="PF00106">
    <property type="entry name" value="adh_short"/>
    <property type="match status" value="1"/>
</dbReference>
<dbReference type="InterPro" id="IPR036291">
    <property type="entry name" value="NAD(P)-bd_dom_sf"/>
</dbReference>
<dbReference type="SUPFAM" id="SSF51735">
    <property type="entry name" value="NAD(P)-binding Rossmann-fold domains"/>
    <property type="match status" value="1"/>
</dbReference>
<evidence type="ECO:0000256" key="1">
    <source>
        <dbReference type="ARBA" id="ARBA00006484"/>
    </source>
</evidence>
<evidence type="ECO:0000256" key="2">
    <source>
        <dbReference type="ARBA" id="ARBA00023002"/>
    </source>
</evidence>
<dbReference type="Proteomes" id="UP000006304">
    <property type="component" value="Chromosome"/>
</dbReference>
<dbReference type="InterPro" id="IPR002347">
    <property type="entry name" value="SDR_fam"/>
</dbReference>
<keyword evidence="4" id="KW-1185">Reference proteome</keyword>
<dbReference type="PRINTS" id="PR00081">
    <property type="entry name" value="GDHRDH"/>
</dbReference>